<dbReference type="EMBL" id="JAELUQ010000002">
    <property type="protein sequence ID" value="KAG7419942.1"/>
    <property type="molecule type" value="Genomic_DNA"/>
</dbReference>
<protein>
    <submittedName>
        <fullName evidence="2">Uncharacterized protein</fullName>
    </submittedName>
</protein>
<name>A0A8J5PIZ0_FUSOX</name>
<accession>A0A8J5PIZ0</accession>
<evidence type="ECO:0000313" key="2">
    <source>
        <dbReference type="EMBL" id="KAG7419942.1"/>
    </source>
</evidence>
<reference evidence="2" key="1">
    <citation type="submission" date="2021-04" db="EMBL/GenBank/DDBJ databases">
        <title>First draft genome resource for Brassicaceae pathogens Fusarium oxysporum f. sp. raphani and Fusarium oxysporum f. sp. rapae.</title>
        <authorList>
            <person name="Asai S."/>
        </authorList>
    </citation>
    <scope>NUCLEOTIDE SEQUENCE</scope>
    <source>
        <strain evidence="2">Tf1208</strain>
    </source>
</reference>
<evidence type="ECO:0000313" key="3">
    <source>
        <dbReference type="Proteomes" id="UP000694050"/>
    </source>
</evidence>
<feature type="region of interest" description="Disordered" evidence="1">
    <location>
        <begin position="1"/>
        <end position="20"/>
    </location>
</feature>
<gene>
    <name evidence="2" type="ORF">Forpe1208_v002326</name>
</gene>
<dbReference type="Proteomes" id="UP000694050">
    <property type="component" value="Unassembled WGS sequence"/>
</dbReference>
<organism evidence="2 3">
    <name type="scientific">Fusarium oxysporum f. sp. rapae</name>
    <dbReference type="NCBI Taxonomy" id="485398"/>
    <lineage>
        <taxon>Eukaryota</taxon>
        <taxon>Fungi</taxon>
        <taxon>Dikarya</taxon>
        <taxon>Ascomycota</taxon>
        <taxon>Pezizomycotina</taxon>
        <taxon>Sordariomycetes</taxon>
        <taxon>Hypocreomycetidae</taxon>
        <taxon>Hypocreales</taxon>
        <taxon>Nectriaceae</taxon>
        <taxon>Fusarium</taxon>
        <taxon>Fusarium oxysporum species complex</taxon>
    </lineage>
</organism>
<sequence>MGMRSLSQSPSTARETNETDKTESILVLLRVQMITIHILSSITNFYKLAAAHPYKYHDIVLCLLASATIHCASTL</sequence>
<comment type="caution">
    <text evidence="2">The sequence shown here is derived from an EMBL/GenBank/DDBJ whole genome shotgun (WGS) entry which is preliminary data.</text>
</comment>
<dbReference type="AlphaFoldDB" id="A0A8J5PIZ0"/>
<feature type="compositionally biased region" description="Polar residues" evidence="1">
    <location>
        <begin position="1"/>
        <end position="14"/>
    </location>
</feature>
<proteinExistence type="predicted"/>
<evidence type="ECO:0000256" key="1">
    <source>
        <dbReference type="SAM" id="MobiDB-lite"/>
    </source>
</evidence>